<dbReference type="HOGENOM" id="CLU_1189416_0_0_5"/>
<protein>
    <submittedName>
        <fullName evidence="1">Uncharacterized protein</fullName>
    </submittedName>
</protein>
<dbReference type="EMBL" id="APGJ01000006">
    <property type="protein sequence ID" value="EYD71796.1"/>
    <property type="molecule type" value="Genomic_DNA"/>
</dbReference>
<organism evidence="1 2">
    <name type="scientific">Limimaricola hongkongensis DSM 17492</name>
    <dbReference type="NCBI Taxonomy" id="1122180"/>
    <lineage>
        <taxon>Bacteria</taxon>
        <taxon>Pseudomonadati</taxon>
        <taxon>Pseudomonadota</taxon>
        <taxon>Alphaproteobacteria</taxon>
        <taxon>Rhodobacterales</taxon>
        <taxon>Paracoccaceae</taxon>
        <taxon>Limimaricola</taxon>
    </lineage>
</organism>
<sequence length="214" mass="24216">MPVQAALEWAFRREAAQLELPERRSIEERGSGFGMEYVLMERARLGGVQIDTSIGSSEPHDDAETIAAIVSNLPGDLGGLRQAIRVSELARAGLEPNWMPGAVPRWQPMEWRRDRAPGFEEGKAEVCGHWVEHFEVAHPKNPAKAIRRSRRHELRWVPCHLHPTPGAIARARANYQDWWFSLSHIRRSLKACGMLREVSITDAMPSMQPWGDAE</sequence>
<dbReference type="STRING" id="1122180.Lokhon_01866"/>
<dbReference type="eggNOG" id="ENOG5032CGN">
    <property type="taxonomic scope" value="Bacteria"/>
</dbReference>
<evidence type="ECO:0000313" key="1">
    <source>
        <dbReference type="EMBL" id="EYD71796.1"/>
    </source>
</evidence>
<proteinExistence type="predicted"/>
<keyword evidence="2" id="KW-1185">Reference proteome</keyword>
<name>A0A017HBN7_9RHOB</name>
<accession>A0A017HBN7</accession>
<reference evidence="1 2" key="1">
    <citation type="submission" date="2013-03" db="EMBL/GenBank/DDBJ databases">
        <authorList>
            <person name="Fiebig A."/>
            <person name="Goeker M."/>
            <person name="Klenk H.-P.P."/>
        </authorList>
    </citation>
    <scope>NUCLEOTIDE SEQUENCE [LARGE SCALE GENOMIC DNA]</scope>
    <source>
        <strain evidence="1 2">DSM 17492</strain>
    </source>
</reference>
<dbReference type="PATRIC" id="fig|1122180.6.peg.1849"/>
<dbReference type="OrthoDB" id="7652971at2"/>
<gene>
    <name evidence="1" type="ORF">Lokhon_01866</name>
</gene>
<comment type="caution">
    <text evidence="1">The sequence shown here is derived from an EMBL/GenBank/DDBJ whole genome shotgun (WGS) entry which is preliminary data.</text>
</comment>
<dbReference type="AlphaFoldDB" id="A0A017HBN7"/>
<evidence type="ECO:0000313" key="2">
    <source>
        <dbReference type="Proteomes" id="UP000025047"/>
    </source>
</evidence>
<dbReference type="Proteomes" id="UP000025047">
    <property type="component" value="Unassembled WGS sequence"/>
</dbReference>